<name>A0A1L9Q3U7_ASPVE</name>
<evidence type="ECO:0000313" key="4">
    <source>
        <dbReference type="Proteomes" id="UP000184073"/>
    </source>
</evidence>
<dbReference type="PANTHER" id="PTHR40640">
    <property type="entry name" value="ANCHORED GLYCOPROTEIN, PUTATIVE (AFU_ORTHOLOGUE AFUA_8G04860)-RELATED"/>
    <property type="match status" value="1"/>
</dbReference>
<evidence type="ECO:0000256" key="1">
    <source>
        <dbReference type="SAM" id="MobiDB-lite"/>
    </source>
</evidence>
<dbReference type="STRING" id="1036611.A0A1L9Q3U7"/>
<keyword evidence="4" id="KW-1185">Reference proteome</keyword>
<dbReference type="AlphaFoldDB" id="A0A1L9Q3U7"/>
<feature type="compositionally biased region" description="Low complexity" evidence="1">
    <location>
        <begin position="157"/>
        <end position="180"/>
    </location>
</feature>
<accession>A0A1L9Q3U7</accession>
<protein>
    <recommendedName>
        <fullName evidence="5">Ig-like domain-containing protein</fullName>
    </recommendedName>
</protein>
<organism evidence="3 4">
    <name type="scientific">Aspergillus versicolor CBS 583.65</name>
    <dbReference type="NCBI Taxonomy" id="1036611"/>
    <lineage>
        <taxon>Eukaryota</taxon>
        <taxon>Fungi</taxon>
        <taxon>Dikarya</taxon>
        <taxon>Ascomycota</taxon>
        <taxon>Pezizomycotina</taxon>
        <taxon>Eurotiomycetes</taxon>
        <taxon>Eurotiomycetidae</taxon>
        <taxon>Eurotiales</taxon>
        <taxon>Aspergillaceae</taxon>
        <taxon>Aspergillus</taxon>
        <taxon>Aspergillus subgen. Nidulantes</taxon>
    </lineage>
</organism>
<evidence type="ECO:0008006" key="5">
    <source>
        <dbReference type="Google" id="ProtNLM"/>
    </source>
</evidence>
<dbReference type="PANTHER" id="PTHR40640:SF2">
    <property type="entry name" value="GPI ANCHORED PROTEIN-RELATED"/>
    <property type="match status" value="1"/>
</dbReference>
<dbReference type="GeneID" id="63727463"/>
<dbReference type="OrthoDB" id="4991875at2759"/>
<sequence>MLLNFALLPALASLACAESTVTSMLAAGISGRQVDASIINNDATATTYSLNCHRPTDHQHCALGITNNVTAVLAGDIITWWNNPKEEPTMTMECTPAGTTRATCTRTMGAGGYGKPGTESFVISTSISYMPVTITAGSVTPAETSASQTATGSEAQPTGTDSDADSSDATPTGGVPRATGAAGAGVALGAVAAVIGVVL</sequence>
<dbReference type="RefSeq" id="XP_040674161.1">
    <property type="nucleotide sequence ID" value="XM_040811952.1"/>
</dbReference>
<keyword evidence="2" id="KW-0732">Signal</keyword>
<dbReference type="Proteomes" id="UP000184073">
    <property type="component" value="Unassembled WGS sequence"/>
</dbReference>
<gene>
    <name evidence="3" type="ORF">ASPVEDRAFT_395795</name>
</gene>
<feature type="chain" id="PRO_5013177172" description="Ig-like domain-containing protein" evidence="2">
    <location>
        <begin position="18"/>
        <end position="199"/>
    </location>
</feature>
<feature type="compositionally biased region" description="Polar residues" evidence="1">
    <location>
        <begin position="140"/>
        <end position="156"/>
    </location>
</feature>
<dbReference type="VEuPathDB" id="FungiDB:ASPVEDRAFT_395795"/>
<evidence type="ECO:0000256" key="2">
    <source>
        <dbReference type="SAM" id="SignalP"/>
    </source>
</evidence>
<dbReference type="EMBL" id="KV878139">
    <property type="protein sequence ID" value="OJJ08399.1"/>
    <property type="molecule type" value="Genomic_DNA"/>
</dbReference>
<evidence type="ECO:0000313" key="3">
    <source>
        <dbReference type="EMBL" id="OJJ08399.1"/>
    </source>
</evidence>
<proteinExistence type="predicted"/>
<feature type="region of interest" description="Disordered" evidence="1">
    <location>
        <begin position="140"/>
        <end position="180"/>
    </location>
</feature>
<reference evidence="4" key="1">
    <citation type="journal article" date="2017" name="Genome Biol.">
        <title>Comparative genomics reveals high biological diversity and specific adaptations in the industrially and medically important fungal genus Aspergillus.</title>
        <authorList>
            <person name="de Vries R.P."/>
            <person name="Riley R."/>
            <person name="Wiebenga A."/>
            <person name="Aguilar-Osorio G."/>
            <person name="Amillis S."/>
            <person name="Uchima C.A."/>
            <person name="Anderluh G."/>
            <person name="Asadollahi M."/>
            <person name="Askin M."/>
            <person name="Barry K."/>
            <person name="Battaglia E."/>
            <person name="Bayram O."/>
            <person name="Benocci T."/>
            <person name="Braus-Stromeyer S.A."/>
            <person name="Caldana C."/>
            <person name="Canovas D."/>
            <person name="Cerqueira G.C."/>
            <person name="Chen F."/>
            <person name="Chen W."/>
            <person name="Choi C."/>
            <person name="Clum A."/>
            <person name="Dos Santos R.A."/>
            <person name="Damasio A.R."/>
            <person name="Diallinas G."/>
            <person name="Emri T."/>
            <person name="Fekete E."/>
            <person name="Flipphi M."/>
            <person name="Freyberg S."/>
            <person name="Gallo A."/>
            <person name="Gournas C."/>
            <person name="Habgood R."/>
            <person name="Hainaut M."/>
            <person name="Harispe M.L."/>
            <person name="Henrissat B."/>
            <person name="Hilden K.S."/>
            <person name="Hope R."/>
            <person name="Hossain A."/>
            <person name="Karabika E."/>
            <person name="Karaffa L."/>
            <person name="Karanyi Z."/>
            <person name="Krasevec N."/>
            <person name="Kuo A."/>
            <person name="Kusch H."/>
            <person name="LaButti K."/>
            <person name="Lagendijk E.L."/>
            <person name="Lapidus A."/>
            <person name="Levasseur A."/>
            <person name="Lindquist E."/>
            <person name="Lipzen A."/>
            <person name="Logrieco A.F."/>
            <person name="MacCabe A."/>
            <person name="Maekelae M.R."/>
            <person name="Malavazi I."/>
            <person name="Melin P."/>
            <person name="Meyer V."/>
            <person name="Mielnichuk N."/>
            <person name="Miskei M."/>
            <person name="Molnar A.P."/>
            <person name="Mule G."/>
            <person name="Ngan C.Y."/>
            <person name="Orejas M."/>
            <person name="Orosz E."/>
            <person name="Ouedraogo J.P."/>
            <person name="Overkamp K.M."/>
            <person name="Park H.-S."/>
            <person name="Perrone G."/>
            <person name="Piumi F."/>
            <person name="Punt P.J."/>
            <person name="Ram A.F."/>
            <person name="Ramon A."/>
            <person name="Rauscher S."/>
            <person name="Record E."/>
            <person name="Riano-Pachon D.M."/>
            <person name="Robert V."/>
            <person name="Roehrig J."/>
            <person name="Ruller R."/>
            <person name="Salamov A."/>
            <person name="Salih N.S."/>
            <person name="Samson R.A."/>
            <person name="Sandor E."/>
            <person name="Sanguinetti M."/>
            <person name="Schuetze T."/>
            <person name="Sepcic K."/>
            <person name="Shelest E."/>
            <person name="Sherlock G."/>
            <person name="Sophianopoulou V."/>
            <person name="Squina F.M."/>
            <person name="Sun H."/>
            <person name="Susca A."/>
            <person name="Todd R.B."/>
            <person name="Tsang A."/>
            <person name="Unkles S.E."/>
            <person name="van de Wiele N."/>
            <person name="van Rossen-Uffink D."/>
            <person name="Oliveira J.V."/>
            <person name="Vesth T.C."/>
            <person name="Visser J."/>
            <person name="Yu J.-H."/>
            <person name="Zhou M."/>
            <person name="Andersen M.R."/>
            <person name="Archer D.B."/>
            <person name="Baker S.E."/>
            <person name="Benoit I."/>
            <person name="Brakhage A.A."/>
            <person name="Braus G.H."/>
            <person name="Fischer R."/>
            <person name="Frisvad J.C."/>
            <person name="Goldman G.H."/>
            <person name="Houbraken J."/>
            <person name="Oakley B."/>
            <person name="Pocsi I."/>
            <person name="Scazzocchio C."/>
            <person name="Seiboth B."/>
            <person name="vanKuyk P.A."/>
            <person name="Wortman J."/>
            <person name="Dyer P.S."/>
            <person name="Grigoriev I.V."/>
        </authorList>
    </citation>
    <scope>NUCLEOTIDE SEQUENCE [LARGE SCALE GENOMIC DNA]</scope>
    <source>
        <strain evidence="4">CBS 583.65</strain>
    </source>
</reference>
<feature type="signal peptide" evidence="2">
    <location>
        <begin position="1"/>
        <end position="17"/>
    </location>
</feature>